<keyword evidence="1" id="KW-0175">Coiled coil</keyword>
<evidence type="ECO:0000313" key="4">
    <source>
        <dbReference type="Proteomes" id="UP000077407"/>
    </source>
</evidence>
<reference evidence="3 4" key="1">
    <citation type="journal article" date="2015" name="Biotechnol. Bioeng.">
        <title>Genome sequence and phenotypic characterization of Caulobacter segnis.</title>
        <authorList>
            <person name="Patel S."/>
            <person name="Fletcher B."/>
            <person name="Scott D.C."/>
            <person name="Ely B."/>
        </authorList>
    </citation>
    <scope>NUCLEOTIDE SEQUENCE [LARGE SCALE GENOMIC DNA]</scope>
    <source>
        <strain evidence="3 4">ERI-2</strain>
    </source>
</reference>
<feature type="domain" description="C4-type zinc ribbon" evidence="2">
    <location>
        <begin position="198"/>
        <end position="230"/>
    </location>
</feature>
<dbReference type="AlphaFoldDB" id="A0A168LR52"/>
<dbReference type="OrthoDB" id="9795058at2"/>
<sequence>MINLLIEIQKNMGIIKKNKKDIKEGLNVSLLKEMKKEFEAEKLDYKNIDNKFKKIEEDMKGLEEKISKLKVDIKVDENKLYGDMKYDLKFMETLEKSIKLKENDIKKLEEDSLNLMYEEESISKERSKSRKKLMDLKEKFYNCKESSSENRVRAKENIVKAEGNIKKFEQRIPKKLLDEFNELCSVKGTGAALISKGVCSGCKMKVSAVTVDDIKKNKHIVYCDNCGRIVHYNHSIE</sequence>
<dbReference type="EMBL" id="LITT01000058">
    <property type="protein sequence ID" value="OAA83584.1"/>
    <property type="molecule type" value="Genomic_DNA"/>
</dbReference>
<evidence type="ECO:0000313" key="3">
    <source>
        <dbReference type="EMBL" id="OAA83584.1"/>
    </source>
</evidence>
<dbReference type="Pfam" id="PF02591">
    <property type="entry name" value="Zn_ribbon_9"/>
    <property type="match status" value="1"/>
</dbReference>
<evidence type="ECO:0000259" key="2">
    <source>
        <dbReference type="Pfam" id="PF02591"/>
    </source>
</evidence>
<name>A0A168LR52_9CLOT</name>
<proteinExistence type="predicted"/>
<organism evidence="3 4">
    <name type="scientific">Clostridium ljungdahlii</name>
    <dbReference type="NCBI Taxonomy" id="1538"/>
    <lineage>
        <taxon>Bacteria</taxon>
        <taxon>Bacillati</taxon>
        <taxon>Bacillota</taxon>
        <taxon>Clostridia</taxon>
        <taxon>Eubacteriales</taxon>
        <taxon>Clostridiaceae</taxon>
        <taxon>Clostridium</taxon>
    </lineage>
</organism>
<dbReference type="Gene3D" id="1.10.287.1490">
    <property type="match status" value="1"/>
</dbReference>
<gene>
    <name evidence="3" type="ORF">WY13_03371</name>
</gene>
<feature type="coiled-coil region" evidence="1">
    <location>
        <begin position="31"/>
        <end position="111"/>
    </location>
</feature>
<dbReference type="RefSeq" id="WP_063556656.1">
    <property type="nucleotide sequence ID" value="NZ_LITT01000058.1"/>
</dbReference>
<evidence type="ECO:0000256" key="1">
    <source>
        <dbReference type="SAM" id="Coils"/>
    </source>
</evidence>
<accession>A0A168LR52</accession>
<comment type="caution">
    <text evidence="3">The sequence shown here is derived from an EMBL/GenBank/DDBJ whole genome shotgun (WGS) entry which is preliminary data.</text>
</comment>
<dbReference type="Proteomes" id="UP000077407">
    <property type="component" value="Unassembled WGS sequence"/>
</dbReference>
<protein>
    <submittedName>
        <fullName evidence="3">Putative zinc ribbon domain protein</fullName>
    </submittedName>
</protein>
<dbReference type="InterPro" id="IPR003743">
    <property type="entry name" value="Zf-RING_7"/>
</dbReference>
<dbReference type="PATRIC" id="fig|1538.10.peg.3430"/>